<evidence type="ECO:0000259" key="10">
    <source>
        <dbReference type="PROSITE" id="PS50866"/>
    </source>
</evidence>
<feature type="signal peptide" evidence="9">
    <location>
        <begin position="1"/>
        <end position="19"/>
    </location>
</feature>
<dbReference type="OMA" id="QEKMMET"/>
<feature type="chain" id="PRO_5007295872" description="GOLD domain-containing protein" evidence="9">
    <location>
        <begin position="20"/>
        <end position="212"/>
    </location>
</feature>
<dbReference type="STRING" id="1344416.A0A139A0L9"/>
<evidence type="ECO:0000313" key="11">
    <source>
        <dbReference type="EMBL" id="KXS09903.1"/>
    </source>
</evidence>
<dbReference type="GO" id="GO:0016020">
    <property type="term" value="C:membrane"/>
    <property type="evidence" value="ECO:0007669"/>
    <property type="project" value="UniProtKB-SubCell"/>
</dbReference>
<reference evidence="11 12" key="1">
    <citation type="journal article" date="2015" name="Genome Biol. Evol.">
        <title>Phylogenomic analyses indicate that early fungi evolved digesting cell walls of algal ancestors of land plants.</title>
        <authorList>
            <person name="Chang Y."/>
            <person name="Wang S."/>
            <person name="Sekimoto S."/>
            <person name="Aerts A.L."/>
            <person name="Choi C."/>
            <person name="Clum A."/>
            <person name="LaButti K.M."/>
            <person name="Lindquist E.A."/>
            <person name="Yee Ngan C."/>
            <person name="Ohm R.A."/>
            <person name="Salamov A.A."/>
            <person name="Grigoriev I.V."/>
            <person name="Spatafora J.W."/>
            <person name="Berbee M.L."/>
        </authorList>
    </citation>
    <scope>NUCLEOTIDE SEQUENCE [LARGE SCALE GENOMIC DNA]</scope>
    <source>
        <strain evidence="11 12">JEL478</strain>
    </source>
</reference>
<evidence type="ECO:0000256" key="3">
    <source>
        <dbReference type="ARBA" id="ARBA00022692"/>
    </source>
</evidence>
<dbReference type="InterPro" id="IPR036598">
    <property type="entry name" value="GOLD_dom_sf"/>
</dbReference>
<evidence type="ECO:0000256" key="8">
    <source>
        <dbReference type="RuleBase" id="RU003827"/>
    </source>
</evidence>
<evidence type="ECO:0000256" key="9">
    <source>
        <dbReference type="SAM" id="SignalP"/>
    </source>
</evidence>
<dbReference type="EMBL" id="KQ965844">
    <property type="protein sequence ID" value="KXS09903.1"/>
    <property type="molecule type" value="Genomic_DNA"/>
</dbReference>
<evidence type="ECO:0000256" key="1">
    <source>
        <dbReference type="ARBA" id="ARBA00004479"/>
    </source>
</evidence>
<proteinExistence type="inferred from homology"/>
<dbReference type="SMART" id="SM01190">
    <property type="entry name" value="EMP24_GP25L"/>
    <property type="match status" value="1"/>
</dbReference>
<dbReference type="Pfam" id="PF01105">
    <property type="entry name" value="EMP24_GP25L"/>
    <property type="match status" value="1"/>
</dbReference>
<name>A0A139A0L9_GONPJ</name>
<dbReference type="PANTHER" id="PTHR22811">
    <property type="entry name" value="TRANSMEMBRANE EMP24 DOMAIN-CONTAINING PROTEIN"/>
    <property type="match status" value="1"/>
</dbReference>
<comment type="similarity">
    <text evidence="2 8">Belongs to the EMP24/GP25L family.</text>
</comment>
<dbReference type="SUPFAM" id="SSF101576">
    <property type="entry name" value="Supernatant protein factor (SPF), C-terminal domain"/>
    <property type="match status" value="1"/>
</dbReference>
<evidence type="ECO:0000256" key="6">
    <source>
        <dbReference type="ARBA" id="ARBA00023136"/>
    </source>
</evidence>
<dbReference type="OrthoDB" id="62956at2759"/>
<keyword evidence="3 8" id="KW-0812">Transmembrane</keyword>
<keyword evidence="5" id="KW-1133">Transmembrane helix</keyword>
<dbReference type="GO" id="GO:0012505">
    <property type="term" value="C:endomembrane system"/>
    <property type="evidence" value="ECO:0007669"/>
    <property type="project" value="UniProtKB-SubCell"/>
</dbReference>
<feature type="domain" description="GOLD" evidence="10">
    <location>
        <begin position="31"/>
        <end position="145"/>
    </location>
</feature>
<evidence type="ECO:0000313" key="12">
    <source>
        <dbReference type="Proteomes" id="UP000070544"/>
    </source>
</evidence>
<organism evidence="11 12">
    <name type="scientific">Gonapodya prolifera (strain JEL478)</name>
    <name type="common">Monoblepharis prolifera</name>
    <dbReference type="NCBI Taxonomy" id="1344416"/>
    <lineage>
        <taxon>Eukaryota</taxon>
        <taxon>Fungi</taxon>
        <taxon>Fungi incertae sedis</taxon>
        <taxon>Chytridiomycota</taxon>
        <taxon>Chytridiomycota incertae sedis</taxon>
        <taxon>Monoblepharidomycetes</taxon>
        <taxon>Monoblepharidales</taxon>
        <taxon>Gonapodyaceae</taxon>
        <taxon>Gonapodya</taxon>
    </lineage>
</organism>
<keyword evidence="4 9" id="KW-0732">Signal</keyword>
<evidence type="ECO:0000256" key="2">
    <source>
        <dbReference type="ARBA" id="ARBA00007104"/>
    </source>
</evidence>
<dbReference type="AlphaFoldDB" id="A0A139A0L9"/>
<keyword evidence="12" id="KW-1185">Reference proteome</keyword>
<dbReference type="PROSITE" id="PS50866">
    <property type="entry name" value="GOLD"/>
    <property type="match status" value="1"/>
</dbReference>
<dbReference type="Proteomes" id="UP000070544">
    <property type="component" value="Unassembled WGS sequence"/>
</dbReference>
<evidence type="ECO:0000256" key="5">
    <source>
        <dbReference type="ARBA" id="ARBA00022989"/>
    </source>
</evidence>
<gene>
    <name evidence="11" type="ORF">M427DRAFT_63266</name>
</gene>
<accession>A0A139A0L9</accession>
<dbReference type="InterPro" id="IPR009038">
    <property type="entry name" value="GOLD_dom"/>
</dbReference>
<comment type="subcellular location">
    <subcellularLocation>
        <location evidence="7">Endomembrane system</location>
        <topology evidence="7">Single-pass membrane protein</topology>
    </subcellularLocation>
    <subcellularLocation>
        <location evidence="1 8">Membrane</location>
        <topology evidence="1 8">Single-pass type I membrane protein</topology>
    </subcellularLocation>
</comment>
<dbReference type="InterPro" id="IPR015720">
    <property type="entry name" value="Emp24-like"/>
</dbReference>
<protein>
    <recommendedName>
        <fullName evidence="10">GOLD domain-containing protein</fullName>
    </recommendedName>
</protein>
<evidence type="ECO:0000256" key="4">
    <source>
        <dbReference type="ARBA" id="ARBA00022729"/>
    </source>
</evidence>
<evidence type="ECO:0000256" key="7">
    <source>
        <dbReference type="ARBA" id="ARBA00037847"/>
    </source>
</evidence>
<sequence>MQTPLLLLLLLLLSSPTSAFVYTTNLPGHDKLCLYEDLKQEQHLDLTFMVDSSDGEFEIDFWVMAPGNRITFNNLRQATGSHQVVAEQDGRYAYCFSNYNYPSAKKLTFSHYGPDERDNNQRKFRASVGDEISEEAKKVDQEIMSLAENLRMVRDEQTYMMAREARHRESDTAESTNGRVVIWSLAETALLITVCVWQVWYLRSFFEVKRVV</sequence>
<keyword evidence="6" id="KW-0472">Membrane</keyword>